<dbReference type="EMBL" id="JADYXP020000017">
    <property type="protein sequence ID" value="KAL0107295.1"/>
    <property type="molecule type" value="Genomic_DNA"/>
</dbReference>
<name>A0AAW2EZ90_9HYME</name>
<dbReference type="Proteomes" id="UP001430953">
    <property type="component" value="Unassembled WGS sequence"/>
</dbReference>
<sequence>MDTGPRFRSAATRIARTRTNGASLPLQTPRIWLIHRQRRRRGMRKEIDIKQGKRESREREMGWRRKGEGRKKRPFYIFPP</sequence>
<keyword evidence="3" id="KW-1185">Reference proteome</keyword>
<organism evidence="2 3">
    <name type="scientific">Cardiocondyla obscurior</name>
    <dbReference type="NCBI Taxonomy" id="286306"/>
    <lineage>
        <taxon>Eukaryota</taxon>
        <taxon>Metazoa</taxon>
        <taxon>Ecdysozoa</taxon>
        <taxon>Arthropoda</taxon>
        <taxon>Hexapoda</taxon>
        <taxon>Insecta</taxon>
        <taxon>Pterygota</taxon>
        <taxon>Neoptera</taxon>
        <taxon>Endopterygota</taxon>
        <taxon>Hymenoptera</taxon>
        <taxon>Apocrita</taxon>
        <taxon>Aculeata</taxon>
        <taxon>Formicoidea</taxon>
        <taxon>Formicidae</taxon>
        <taxon>Myrmicinae</taxon>
        <taxon>Cardiocondyla</taxon>
    </lineage>
</organism>
<comment type="caution">
    <text evidence="2">The sequence shown here is derived from an EMBL/GenBank/DDBJ whole genome shotgun (WGS) entry which is preliminary data.</text>
</comment>
<feature type="compositionally biased region" description="Basic and acidic residues" evidence="1">
    <location>
        <begin position="44"/>
        <end position="66"/>
    </location>
</feature>
<protein>
    <submittedName>
        <fullName evidence="2">Uncharacterized protein</fullName>
    </submittedName>
</protein>
<dbReference type="AlphaFoldDB" id="A0AAW2EZ90"/>
<evidence type="ECO:0000313" key="3">
    <source>
        <dbReference type="Proteomes" id="UP001430953"/>
    </source>
</evidence>
<proteinExistence type="predicted"/>
<reference evidence="2 3" key="1">
    <citation type="submission" date="2023-03" db="EMBL/GenBank/DDBJ databases">
        <title>High recombination rates correlate with genetic variation in Cardiocondyla obscurior ants.</title>
        <authorList>
            <person name="Errbii M."/>
        </authorList>
    </citation>
    <scope>NUCLEOTIDE SEQUENCE [LARGE SCALE GENOMIC DNA]</scope>
    <source>
        <strain evidence="2">Alpha-2009</strain>
        <tissue evidence="2">Whole body</tissue>
    </source>
</reference>
<evidence type="ECO:0000256" key="1">
    <source>
        <dbReference type="SAM" id="MobiDB-lite"/>
    </source>
</evidence>
<accession>A0AAW2EZ90</accession>
<evidence type="ECO:0000313" key="2">
    <source>
        <dbReference type="EMBL" id="KAL0107295.1"/>
    </source>
</evidence>
<feature type="region of interest" description="Disordered" evidence="1">
    <location>
        <begin position="42"/>
        <end position="80"/>
    </location>
</feature>
<gene>
    <name evidence="2" type="ORF">PUN28_015672</name>
</gene>